<organism evidence="1 2">
    <name type="scientific">Prunus dulcis</name>
    <name type="common">Almond</name>
    <name type="synonym">Amygdalus dulcis</name>
    <dbReference type="NCBI Taxonomy" id="3755"/>
    <lineage>
        <taxon>Eukaryota</taxon>
        <taxon>Viridiplantae</taxon>
        <taxon>Streptophyta</taxon>
        <taxon>Embryophyta</taxon>
        <taxon>Tracheophyta</taxon>
        <taxon>Spermatophyta</taxon>
        <taxon>Magnoliopsida</taxon>
        <taxon>eudicotyledons</taxon>
        <taxon>Gunneridae</taxon>
        <taxon>Pentapetalae</taxon>
        <taxon>rosids</taxon>
        <taxon>fabids</taxon>
        <taxon>Rosales</taxon>
        <taxon>Rosaceae</taxon>
        <taxon>Amygdaloideae</taxon>
        <taxon>Amygdaleae</taxon>
        <taxon>Prunus</taxon>
    </lineage>
</organism>
<dbReference type="EMBL" id="CABIKO010000060">
    <property type="protein sequence ID" value="VVA22370.1"/>
    <property type="molecule type" value="Genomic_DNA"/>
</dbReference>
<accession>A0A5E4F4I4</accession>
<protein>
    <submittedName>
        <fullName evidence="1">PREDICTED: SOVF_162230</fullName>
    </submittedName>
</protein>
<sequence length="70" mass="7570">MDVKTRKREWQKTAAGKLLQPGVIAFAYMSHGDSVDPSFDTSTAASPTLHAAVASDWHSSSAYDLGFHAF</sequence>
<evidence type="ECO:0000313" key="1">
    <source>
        <dbReference type="EMBL" id="VVA22370.1"/>
    </source>
</evidence>
<gene>
    <name evidence="1" type="ORF">ALMOND_2B000540</name>
</gene>
<dbReference type="Gramene" id="VVA22370">
    <property type="protein sequence ID" value="VVA22370"/>
    <property type="gene ID" value="Prudul26B000540"/>
</dbReference>
<reference evidence="2" key="1">
    <citation type="journal article" date="2020" name="Plant J.">
        <title>Transposons played a major role in the diversification between the closely related almond and peach genomes: results from the almond genome sequence.</title>
        <authorList>
            <person name="Alioto T."/>
            <person name="Alexiou K.G."/>
            <person name="Bardil A."/>
            <person name="Barteri F."/>
            <person name="Castanera R."/>
            <person name="Cruz F."/>
            <person name="Dhingra A."/>
            <person name="Duval H."/>
            <person name="Fernandez I Marti A."/>
            <person name="Frias L."/>
            <person name="Galan B."/>
            <person name="Garcia J.L."/>
            <person name="Howad W."/>
            <person name="Gomez-Garrido J."/>
            <person name="Gut M."/>
            <person name="Julca I."/>
            <person name="Morata J."/>
            <person name="Puigdomenech P."/>
            <person name="Ribeca P."/>
            <person name="Rubio Cabetas M.J."/>
            <person name="Vlasova A."/>
            <person name="Wirthensohn M."/>
            <person name="Garcia-Mas J."/>
            <person name="Gabaldon T."/>
            <person name="Casacuberta J.M."/>
            <person name="Arus P."/>
        </authorList>
    </citation>
    <scope>NUCLEOTIDE SEQUENCE [LARGE SCALE GENOMIC DNA]</scope>
    <source>
        <strain evidence="2">cv. Texas</strain>
    </source>
</reference>
<proteinExistence type="predicted"/>
<evidence type="ECO:0000313" key="2">
    <source>
        <dbReference type="Proteomes" id="UP000327085"/>
    </source>
</evidence>
<name>A0A5E4F4I4_PRUDU</name>
<dbReference type="Proteomes" id="UP000327085">
    <property type="component" value="Chromosome 7"/>
</dbReference>
<dbReference type="InParanoid" id="A0A5E4F4I4"/>
<dbReference type="AlphaFoldDB" id="A0A5E4F4I4"/>